<organism evidence="1 2">
    <name type="scientific">Arthrobacter nitrophenolicus</name>
    <dbReference type="NCBI Taxonomy" id="683150"/>
    <lineage>
        <taxon>Bacteria</taxon>
        <taxon>Bacillati</taxon>
        <taxon>Actinomycetota</taxon>
        <taxon>Actinomycetes</taxon>
        <taxon>Micrococcales</taxon>
        <taxon>Micrococcaceae</taxon>
        <taxon>Arthrobacter</taxon>
    </lineage>
</organism>
<dbReference type="EMBL" id="JBEPNJ010000015">
    <property type="protein sequence ID" value="MET3773577.1"/>
    <property type="molecule type" value="Genomic_DNA"/>
</dbReference>
<evidence type="ECO:0000313" key="1">
    <source>
        <dbReference type="EMBL" id="MET3773577.1"/>
    </source>
</evidence>
<protein>
    <submittedName>
        <fullName evidence="1">Uncharacterized protein</fullName>
    </submittedName>
</protein>
<accession>A0ACC6TIT1</accession>
<proteinExistence type="predicted"/>
<reference evidence="1" key="1">
    <citation type="submission" date="2024-06" db="EMBL/GenBank/DDBJ databases">
        <title>Genomic Encyclopedia of Type Strains, Phase IV (KMG-IV): sequencing the most valuable type-strain genomes for metagenomic binning, comparative biology and taxonomic classification.</title>
        <authorList>
            <person name="Goeker M."/>
        </authorList>
    </citation>
    <scope>NUCLEOTIDE SEQUENCE</scope>
    <source>
        <strain evidence="1">SJCon</strain>
    </source>
</reference>
<evidence type="ECO:0000313" key="2">
    <source>
        <dbReference type="Proteomes" id="UP001549207"/>
    </source>
</evidence>
<dbReference type="Proteomes" id="UP001549207">
    <property type="component" value="Unassembled WGS sequence"/>
</dbReference>
<name>A0ACC6TIT1_9MICC</name>
<gene>
    <name evidence="1" type="ORF">ABIC98_003242</name>
</gene>
<keyword evidence="2" id="KW-1185">Reference proteome</keyword>
<sequence length="75" mass="8553">MRKHDVTVTATLQTLTMFQRIGLISGVTSFGLPGGNDAISGRRPDDSIENVKEYGRKYDRQNNVHRYPQWFSRPA</sequence>
<comment type="caution">
    <text evidence="1">The sequence shown here is derived from an EMBL/GenBank/DDBJ whole genome shotgun (WGS) entry which is preliminary data.</text>
</comment>